<dbReference type="Proteomes" id="UP001189429">
    <property type="component" value="Unassembled WGS sequence"/>
</dbReference>
<comment type="caution">
    <text evidence="1">The sequence shown here is derived from an EMBL/GenBank/DDBJ whole genome shotgun (WGS) entry which is preliminary data.</text>
</comment>
<accession>A0ABN9V2M5</accession>
<feature type="non-terminal residue" evidence="1">
    <location>
        <position position="1"/>
    </location>
</feature>
<proteinExistence type="predicted"/>
<keyword evidence="2" id="KW-1185">Reference proteome</keyword>
<sequence>GREKGHGQMEEFQVFDRAPKNFAKGKRVRRKWVDDERCDDDGRESVRARFVAMQFAWDARGDTFAGAPPLAAFRLVVSFASSLYSAGTGCDGTLGIYVVPPKRKESEGIVYQLKWALYGTRRASFLFQKLTMEVMDNGGFVRITVTVQVYYHKERLLIAIVHGGGVLAGGRRGALDWLGELVRGHFTIKVMPRVGSPRQGRVEPGSFLKCTVTWCPEGFGITHDRKHVEVLASTMPSRKTGESNATKRAITAPSRTIGKDCRESSDEPSTEYATTYCSTAHTALYVAHDRFDIQQAVAYLMRAT</sequence>
<evidence type="ECO:0000313" key="2">
    <source>
        <dbReference type="Proteomes" id="UP001189429"/>
    </source>
</evidence>
<evidence type="ECO:0000313" key="1">
    <source>
        <dbReference type="EMBL" id="CAK0866034.1"/>
    </source>
</evidence>
<name>A0ABN9V2M5_9DINO</name>
<organism evidence="1 2">
    <name type="scientific">Prorocentrum cordatum</name>
    <dbReference type="NCBI Taxonomy" id="2364126"/>
    <lineage>
        <taxon>Eukaryota</taxon>
        <taxon>Sar</taxon>
        <taxon>Alveolata</taxon>
        <taxon>Dinophyceae</taxon>
        <taxon>Prorocentrales</taxon>
        <taxon>Prorocentraceae</taxon>
        <taxon>Prorocentrum</taxon>
    </lineage>
</organism>
<protein>
    <submittedName>
        <fullName evidence="1">Uncharacterized protein</fullName>
    </submittedName>
</protein>
<dbReference type="EMBL" id="CAUYUJ010016505">
    <property type="protein sequence ID" value="CAK0866034.1"/>
    <property type="molecule type" value="Genomic_DNA"/>
</dbReference>
<reference evidence="1" key="1">
    <citation type="submission" date="2023-10" db="EMBL/GenBank/DDBJ databases">
        <authorList>
            <person name="Chen Y."/>
            <person name="Shah S."/>
            <person name="Dougan E. K."/>
            <person name="Thang M."/>
            <person name="Chan C."/>
        </authorList>
    </citation>
    <scope>NUCLEOTIDE SEQUENCE [LARGE SCALE GENOMIC DNA]</scope>
</reference>
<gene>
    <name evidence="1" type="ORF">PCOR1329_LOCUS53382</name>
</gene>